<protein>
    <submittedName>
        <fullName evidence="1">Uncharacterized protein</fullName>
    </submittedName>
</protein>
<dbReference type="EMBL" id="FONT01000003">
    <property type="protein sequence ID" value="SFE75661.1"/>
    <property type="molecule type" value="Genomic_DNA"/>
</dbReference>
<sequence length="85" mass="9614">MRKTFEAMHEGHVIQVENTWFKGERLYIDGELQDENVGLALRASLRGAVTNHKGETQEIKVTLGGTTKIECKIFADNRLIESRAL</sequence>
<evidence type="ECO:0000313" key="1">
    <source>
        <dbReference type="EMBL" id="SFE75661.1"/>
    </source>
</evidence>
<dbReference type="OrthoDB" id="7067095at2"/>
<dbReference type="RefSeq" id="WP_091660903.1">
    <property type="nucleotide sequence ID" value="NZ_FONT01000003.1"/>
</dbReference>
<dbReference type="STRING" id="930128.SAMN05192532_103418"/>
<organism evidence="1 2">
    <name type="scientific">Alteribacillus iranensis</name>
    <dbReference type="NCBI Taxonomy" id="930128"/>
    <lineage>
        <taxon>Bacteria</taxon>
        <taxon>Bacillati</taxon>
        <taxon>Bacillota</taxon>
        <taxon>Bacilli</taxon>
        <taxon>Bacillales</taxon>
        <taxon>Bacillaceae</taxon>
        <taxon>Alteribacillus</taxon>
    </lineage>
</organism>
<proteinExistence type="predicted"/>
<dbReference type="Proteomes" id="UP000199516">
    <property type="component" value="Unassembled WGS sequence"/>
</dbReference>
<gene>
    <name evidence="1" type="ORF">SAMN05192532_103418</name>
</gene>
<accession>A0A1I2D585</accession>
<dbReference type="AlphaFoldDB" id="A0A1I2D585"/>
<evidence type="ECO:0000313" key="2">
    <source>
        <dbReference type="Proteomes" id="UP000199516"/>
    </source>
</evidence>
<name>A0A1I2D585_9BACI</name>
<keyword evidence="2" id="KW-1185">Reference proteome</keyword>
<reference evidence="1 2" key="1">
    <citation type="submission" date="2016-10" db="EMBL/GenBank/DDBJ databases">
        <authorList>
            <person name="de Groot N.N."/>
        </authorList>
    </citation>
    <scope>NUCLEOTIDE SEQUENCE [LARGE SCALE GENOMIC DNA]</scope>
    <source>
        <strain evidence="1 2">DSM 23995</strain>
    </source>
</reference>